<dbReference type="Proteomes" id="UP001497680">
    <property type="component" value="Unassembled WGS sequence"/>
</dbReference>
<name>A0ACC0CQK2_9PEZI</name>
<sequence length="569" mass="62067">MSATMDDIEITSLPRNSEAPVADRPEDDVSGAVAVEWQPSGHEKAVIYTLAVINLLVSLDATIIVTALGAIAEDIGGTTSQTFWIGTSYLLVNAVTMPVICSVSDVIGRPICLTFSLAAFTVGTIVCCTANSMASILVGRCIQGVGGGGIHSLSLVIQTDLVPLRFRPKWYGITLGAWAIGLTIGPILGGAIAQKTSWRWIFYLMFPICGFGLVAIPYLLTLRPRAATAREKIGRIDWLGGFCFAGTATAFLIAISWGGTQIMNSTNNHSWGNVSTVAPLVIGALGMILTVFYEMYFAKNPFLRKDLFRDLSSVVSYVAACFQGILLYGLLYYAPFYFMAVKGFTPINTGLALLPNLVAFSIAGIVTGRLVTRFNSFRWAIWGGWVISCFSCAFYIAWRSNDSAPMWVIAFLLGGFSHGAILNAQNFATQALCRPGDEGAAAAMYIFMRQFGMAIGVGIGATTYQNVMKLKLGWEGLPVEIADHAEAYIPTLRAMPPGHERDAIYDAYKFGFQILCSTWLAISFLILILCLVFVKHADMNRKLESEHHLDSERIIRHWGQKKSDVWARD</sequence>
<proteinExistence type="predicted"/>
<accession>A0ACC0CQK2</accession>
<protein>
    <submittedName>
        <fullName evidence="1">Major facilitator superfamily transporter</fullName>
    </submittedName>
</protein>
<reference evidence="1 2" key="1">
    <citation type="journal article" date="2022" name="New Phytol.">
        <title>Ecological generalism drives hyperdiversity of secondary metabolite gene clusters in xylarialean endophytes.</title>
        <authorList>
            <person name="Franco M.E.E."/>
            <person name="Wisecaver J.H."/>
            <person name="Arnold A.E."/>
            <person name="Ju Y.M."/>
            <person name="Slot J.C."/>
            <person name="Ahrendt S."/>
            <person name="Moore L.P."/>
            <person name="Eastman K.E."/>
            <person name="Scott K."/>
            <person name="Konkel Z."/>
            <person name="Mondo S.J."/>
            <person name="Kuo A."/>
            <person name="Hayes R.D."/>
            <person name="Haridas S."/>
            <person name="Andreopoulos B."/>
            <person name="Riley R."/>
            <person name="LaButti K."/>
            <person name="Pangilinan J."/>
            <person name="Lipzen A."/>
            <person name="Amirebrahimi M."/>
            <person name="Yan J."/>
            <person name="Adam C."/>
            <person name="Keymanesh K."/>
            <person name="Ng V."/>
            <person name="Louie K."/>
            <person name="Northen T."/>
            <person name="Drula E."/>
            <person name="Henrissat B."/>
            <person name="Hsieh H.M."/>
            <person name="Youens-Clark K."/>
            <person name="Lutzoni F."/>
            <person name="Miadlikowska J."/>
            <person name="Eastwood D.C."/>
            <person name="Hamelin R.C."/>
            <person name="Grigoriev I.V."/>
            <person name="U'Ren J.M."/>
        </authorList>
    </citation>
    <scope>NUCLEOTIDE SEQUENCE [LARGE SCALE GENOMIC DNA]</scope>
    <source>
        <strain evidence="1 2">ER1909</strain>
    </source>
</reference>
<comment type="caution">
    <text evidence="1">The sequence shown here is derived from an EMBL/GenBank/DDBJ whole genome shotgun (WGS) entry which is preliminary data.</text>
</comment>
<organism evidence="1 2">
    <name type="scientific">Hypoxylon rubiginosum</name>
    <dbReference type="NCBI Taxonomy" id="110542"/>
    <lineage>
        <taxon>Eukaryota</taxon>
        <taxon>Fungi</taxon>
        <taxon>Dikarya</taxon>
        <taxon>Ascomycota</taxon>
        <taxon>Pezizomycotina</taxon>
        <taxon>Sordariomycetes</taxon>
        <taxon>Xylariomycetidae</taxon>
        <taxon>Xylariales</taxon>
        <taxon>Hypoxylaceae</taxon>
        <taxon>Hypoxylon</taxon>
    </lineage>
</organism>
<keyword evidence="2" id="KW-1185">Reference proteome</keyword>
<evidence type="ECO:0000313" key="2">
    <source>
        <dbReference type="Proteomes" id="UP001497680"/>
    </source>
</evidence>
<evidence type="ECO:0000313" key="1">
    <source>
        <dbReference type="EMBL" id="KAI6082641.1"/>
    </source>
</evidence>
<gene>
    <name evidence="1" type="ORF">F4821DRAFT_246577</name>
</gene>
<dbReference type="EMBL" id="MU394366">
    <property type="protein sequence ID" value="KAI6082641.1"/>
    <property type="molecule type" value="Genomic_DNA"/>
</dbReference>